<feature type="compositionally biased region" description="Basic residues" evidence="1">
    <location>
        <begin position="142"/>
        <end position="157"/>
    </location>
</feature>
<dbReference type="EMBL" id="JAHESC010000047">
    <property type="protein sequence ID" value="MBT1689762.1"/>
    <property type="molecule type" value="Genomic_DNA"/>
</dbReference>
<name>A0AAP2DEE5_9BACT</name>
<sequence length="157" mass="17500">MLFATSAVSPVVRQEILIASQKFKDPSRVVVIYDRKVGKDSLPPALCTEVYIDLTADPRVIIEKIASSLTMPAQKKGKNLFTELGGILLAGLGLFKLARLSYYPGFAEEQLSMVHEDSPQYVQYVVKRPEKRSTPQSTTSSKKSRAVKVVKKRSNRK</sequence>
<organism evidence="2 3">
    <name type="scientific">Dawidia soli</name>
    <dbReference type="NCBI Taxonomy" id="2782352"/>
    <lineage>
        <taxon>Bacteria</taxon>
        <taxon>Pseudomonadati</taxon>
        <taxon>Bacteroidota</taxon>
        <taxon>Cytophagia</taxon>
        <taxon>Cytophagales</taxon>
        <taxon>Chryseotaleaceae</taxon>
        <taxon>Dawidia</taxon>
    </lineage>
</organism>
<accession>A0AAP2DEE5</accession>
<proteinExistence type="predicted"/>
<feature type="region of interest" description="Disordered" evidence="1">
    <location>
        <begin position="125"/>
        <end position="157"/>
    </location>
</feature>
<reference evidence="2 3" key="1">
    <citation type="submission" date="2021-05" db="EMBL/GenBank/DDBJ databases">
        <title>A Polyphasic approach of four new species of the genus Ohtaekwangia: Ohtaekwangia histidinii sp. nov., Ohtaekwangia cretensis sp. nov., Ohtaekwangia indiensis sp. nov., Ohtaekwangia reichenbachii sp. nov. from diverse environment.</title>
        <authorList>
            <person name="Octaviana S."/>
        </authorList>
    </citation>
    <scope>NUCLEOTIDE SEQUENCE [LARGE SCALE GENOMIC DNA]</scope>
    <source>
        <strain evidence="2 3">PWU37</strain>
    </source>
</reference>
<evidence type="ECO:0000313" key="3">
    <source>
        <dbReference type="Proteomes" id="UP001319180"/>
    </source>
</evidence>
<dbReference type="Proteomes" id="UP001319180">
    <property type="component" value="Unassembled WGS sequence"/>
</dbReference>
<protein>
    <submittedName>
        <fullName evidence="2">Uncharacterized protein</fullName>
    </submittedName>
</protein>
<dbReference type="AlphaFoldDB" id="A0AAP2DEE5"/>
<dbReference type="RefSeq" id="WP_254092985.1">
    <property type="nucleotide sequence ID" value="NZ_JAHESC010000047.1"/>
</dbReference>
<gene>
    <name evidence="2" type="ORF">KK078_24585</name>
</gene>
<keyword evidence="3" id="KW-1185">Reference proteome</keyword>
<evidence type="ECO:0000256" key="1">
    <source>
        <dbReference type="SAM" id="MobiDB-lite"/>
    </source>
</evidence>
<evidence type="ECO:0000313" key="2">
    <source>
        <dbReference type="EMBL" id="MBT1689762.1"/>
    </source>
</evidence>
<comment type="caution">
    <text evidence="2">The sequence shown here is derived from an EMBL/GenBank/DDBJ whole genome shotgun (WGS) entry which is preliminary data.</text>
</comment>